<feature type="transmembrane region" description="Helical" evidence="1">
    <location>
        <begin position="5"/>
        <end position="23"/>
    </location>
</feature>
<feature type="transmembrane region" description="Helical" evidence="1">
    <location>
        <begin position="89"/>
        <end position="108"/>
    </location>
</feature>
<comment type="caution">
    <text evidence="2">The sequence shown here is derived from an EMBL/GenBank/DDBJ whole genome shotgun (WGS) entry which is preliminary data.</text>
</comment>
<evidence type="ECO:0000313" key="3">
    <source>
        <dbReference type="EMBL" id="PRB89437.1"/>
    </source>
</evidence>
<feature type="transmembrane region" description="Helical" evidence="1">
    <location>
        <begin position="65"/>
        <end position="83"/>
    </location>
</feature>
<dbReference type="Proteomes" id="UP000238534">
    <property type="component" value="Unassembled WGS sequence"/>
</dbReference>
<sequence>MKKIIIHTVPVVISVVWLVGVHQTFNPVILKGPDFLNFYLILVIGFYASVFCLRSLNEMISRTTLYFAGLIFLLGIIKLIRGVMLEKPIGFLVMILIAEIIVTLIFMLNHVNKKMK</sequence>
<dbReference type="RefSeq" id="WP_105682948.1">
    <property type="nucleotide sequence ID" value="NZ_JBBGZD010000002.1"/>
</dbReference>
<evidence type="ECO:0000256" key="1">
    <source>
        <dbReference type="SAM" id="Phobius"/>
    </source>
</evidence>
<evidence type="ECO:0000313" key="2">
    <source>
        <dbReference type="EMBL" id="PRB83195.1"/>
    </source>
</evidence>
<reference evidence="4 5" key="1">
    <citation type="submission" date="2017-09" db="EMBL/GenBank/DDBJ databases">
        <title>Genomic, metabolic, and phenotypic characteristics of bacterial isolates from the natural microbiome of the model nematode Caenorhabditis elegans.</title>
        <authorList>
            <person name="Zimmermann J."/>
            <person name="Obeng N."/>
            <person name="Yang W."/>
            <person name="Obeng O."/>
            <person name="Kissoyan K."/>
            <person name="Pees B."/>
            <person name="Dirksen P."/>
            <person name="Hoppner M."/>
            <person name="Franke A."/>
            <person name="Rosenstiel P."/>
            <person name="Leippe M."/>
            <person name="Dierking K."/>
            <person name="Kaleta C."/>
            <person name="Schulenburg H."/>
        </authorList>
    </citation>
    <scope>NUCLEOTIDE SEQUENCE [LARGE SCALE GENOMIC DNA]</scope>
    <source>
        <strain evidence="2 5">MYb25</strain>
        <strain evidence="3 4">MYb44</strain>
    </source>
</reference>
<dbReference type="EMBL" id="PCPH01000003">
    <property type="protein sequence ID" value="PRB89437.1"/>
    <property type="molecule type" value="Genomic_DNA"/>
</dbReference>
<organism evidence="2 5">
    <name type="scientific">Chryseobacterium culicis</name>
    <dbReference type="NCBI Taxonomy" id="680127"/>
    <lineage>
        <taxon>Bacteria</taxon>
        <taxon>Pseudomonadati</taxon>
        <taxon>Bacteroidota</taxon>
        <taxon>Flavobacteriia</taxon>
        <taxon>Flavobacteriales</taxon>
        <taxon>Weeksellaceae</taxon>
        <taxon>Chryseobacterium group</taxon>
        <taxon>Chryseobacterium</taxon>
    </lineage>
</organism>
<accession>A0A2S9CRR6</accession>
<evidence type="ECO:0008006" key="6">
    <source>
        <dbReference type="Google" id="ProtNLM"/>
    </source>
</evidence>
<keyword evidence="4" id="KW-1185">Reference proteome</keyword>
<keyword evidence="1" id="KW-0472">Membrane</keyword>
<evidence type="ECO:0000313" key="4">
    <source>
        <dbReference type="Proteomes" id="UP000238325"/>
    </source>
</evidence>
<dbReference type="AlphaFoldDB" id="A0A2S9CRR6"/>
<keyword evidence="1" id="KW-0812">Transmembrane</keyword>
<name>A0A2S9CRR6_CHRCI</name>
<dbReference type="OrthoDB" id="1273304at2"/>
<keyword evidence="1" id="KW-1133">Transmembrane helix</keyword>
<proteinExistence type="predicted"/>
<feature type="transmembrane region" description="Helical" evidence="1">
    <location>
        <begin position="35"/>
        <end position="53"/>
    </location>
</feature>
<protein>
    <recommendedName>
        <fullName evidence="6">DUF4345 domain-containing protein</fullName>
    </recommendedName>
</protein>
<evidence type="ECO:0000313" key="5">
    <source>
        <dbReference type="Proteomes" id="UP000238534"/>
    </source>
</evidence>
<dbReference type="EMBL" id="PCPP01000002">
    <property type="protein sequence ID" value="PRB83195.1"/>
    <property type="molecule type" value="Genomic_DNA"/>
</dbReference>
<gene>
    <name evidence="2" type="ORF">CQ022_13795</name>
    <name evidence="3" type="ORF">CQ033_12695</name>
</gene>
<dbReference type="Proteomes" id="UP000238325">
    <property type="component" value="Unassembled WGS sequence"/>
</dbReference>